<dbReference type="Gene3D" id="1.20.1260.10">
    <property type="match status" value="1"/>
</dbReference>
<gene>
    <name evidence="3" type="ORF">EDD33_1067</name>
</gene>
<name>A0A3N2CRR7_9ACTN</name>
<proteinExistence type="predicted"/>
<dbReference type="Proteomes" id="UP000281738">
    <property type="component" value="Unassembled WGS sequence"/>
</dbReference>
<dbReference type="PROSITE" id="PS51318">
    <property type="entry name" value="TAT"/>
    <property type="match status" value="1"/>
</dbReference>
<evidence type="ECO:0000313" key="4">
    <source>
        <dbReference type="Proteomes" id="UP000281738"/>
    </source>
</evidence>
<dbReference type="OrthoDB" id="26872at2"/>
<dbReference type="InterPro" id="IPR012347">
    <property type="entry name" value="Ferritin-like"/>
</dbReference>
<evidence type="ECO:0000256" key="1">
    <source>
        <dbReference type="SAM" id="MobiDB-lite"/>
    </source>
</evidence>
<dbReference type="InterPro" id="IPR006311">
    <property type="entry name" value="TAT_signal"/>
</dbReference>
<organism evidence="3 4">
    <name type="scientific">Nocardioides aurantiacus</name>
    <dbReference type="NCBI Taxonomy" id="86796"/>
    <lineage>
        <taxon>Bacteria</taxon>
        <taxon>Bacillati</taxon>
        <taxon>Actinomycetota</taxon>
        <taxon>Actinomycetes</taxon>
        <taxon>Propionibacteriales</taxon>
        <taxon>Nocardioidaceae</taxon>
        <taxon>Nocardioides</taxon>
    </lineage>
</organism>
<reference evidence="3 4" key="1">
    <citation type="submission" date="2018-11" db="EMBL/GenBank/DDBJ databases">
        <title>Sequencing the genomes of 1000 actinobacteria strains.</title>
        <authorList>
            <person name="Klenk H.-P."/>
        </authorList>
    </citation>
    <scope>NUCLEOTIDE SEQUENCE [LARGE SCALE GENOMIC DNA]</scope>
    <source>
        <strain evidence="3 4">DSM 12652</strain>
    </source>
</reference>
<accession>A0A3N2CRR7</accession>
<dbReference type="InterPro" id="IPR005183">
    <property type="entry name" value="DUF305_CopM-like"/>
</dbReference>
<feature type="region of interest" description="Disordered" evidence="1">
    <location>
        <begin position="39"/>
        <end position="73"/>
    </location>
</feature>
<dbReference type="EMBL" id="RKHO01000001">
    <property type="protein sequence ID" value="ROR90232.1"/>
    <property type="molecule type" value="Genomic_DNA"/>
</dbReference>
<evidence type="ECO:0000313" key="3">
    <source>
        <dbReference type="EMBL" id="ROR90232.1"/>
    </source>
</evidence>
<keyword evidence="4" id="KW-1185">Reference proteome</keyword>
<sequence>MSASGPTSSSRRHLSRGLLAAVTALVVLAALGGAAVGAGLASRGPSDPVTGSGSGMGPGAGTGSGTGPGMGADVGEERFLADMVAHHEEAITAARELRRSERSEMRAFGRRIVADQTAQVDRMRTWSSQWYGGAPATSTYDPMMRDLTRLDGDRLDETFLVDMTQHHMTAVMMARRLLGSDRLEHAELGSLARTIVRDQSAEIVQMHRWSRAWFGRSWSDGGMMPGGPMGDDRGSP</sequence>
<protein>
    <submittedName>
        <fullName evidence="3">Uncharacterized protein (DUF305 family)</fullName>
    </submittedName>
</protein>
<evidence type="ECO:0000259" key="2">
    <source>
        <dbReference type="Pfam" id="PF03713"/>
    </source>
</evidence>
<dbReference type="RefSeq" id="WP_123389416.1">
    <property type="nucleotide sequence ID" value="NZ_RKHO01000001.1"/>
</dbReference>
<feature type="domain" description="DUF305" evidence="2">
    <location>
        <begin position="77"/>
        <end position="209"/>
    </location>
</feature>
<dbReference type="PANTHER" id="PTHR36933">
    <property type="entry name" value="SLL0788 PROTEIN"/>
    <property type="match status" value="1"/>
</dbReference>
<dbReference type="Pfam" id="PF03713">
    <property type="entry name" value="DUF305"/>
    <property type="match status" value="1"/>
</dbReference>
<comment type="caution">
    <text evidence="3">The sequence shown here is derived from an EMBL/GenBank/DDBJ whole genome shotgun (WGS) entry which is preliminary data.</text>
</comment>
<dbReference type="AlphaFoldDB" id="A0A3N2CRR7"/>
<dbReference type="PANTHER" id="PTHR36933:SF1">
    <property type="entry name" value="SLL0788 PROTEIN"/>
    <property type="match status" value="1"/>
</dbReference>
<feature type="compositionally biased region" description="Gly residues" evidence="1">
    <location>
        <begin position="52"/>
        <end position="72"/>
    </location>
</feature>